<feature type="chain" id="PRO_5041922432" description="Secreted protein" evidence="1">
    <location>
        <begin position="21"/>
        <end position="218"/>
    </location>
</feature>
<feature type="signal peptide" evidence="1">
    <location>
        <begin position="1"/>
        <end position="20"/>
    </location>
</feature>
<gene>
    <name evidence="2" type="ORF">B0H63DRAFT_19430</name>
</gene>
<dbReference type="AlphaFoldDB" id="A0AAE0P5B7"/>
<evidence type="ECO:0000313" key="3">
    <source>
        <dbReference type="Proteomes" id="UP001285441"/>
    </source>
</evidence>
<dbReference type="Proteomes" id="UP001285441">
    <property type="component" value="Unassembled WGS sequence"/>
</dbReference>
<accession>A0AAE0P5B7</accession>
<reference evidence="2" key="1">
    <citation type="journal article" date="2023" name="Mol. Phylogenet. Evol.">
        <title>Genome-scale phylogeny and comparative genomics of the fungal order Sordariales.</title>
        <authorList>
            <person name="Hensen N."/>
            <person name="Bonometti L."/>
            <person name="Westerberg I."/>
            <person name="Brannstrom I.O."/>
            <person name="Guillou S."/>
            <person name="Cros-Aarteil S."/>
            <person name="Calhoun S."/>
            <person name="Haridas S."/>
            <person name="Kuo A."/>
            <person name="Mondo S."/>
            <person name="Pangilinan J."/>
            <person name="Riley R."/>
            <person name="LaButti K."/>
            <person name="Andreopoulos B."/>
            <person name="Lipzen A."/>
            <person name="Chen C."/>
            <person name="Yan M."/>
            <person name="Daum C."/>
            <person name="Ng V."/>
            <person name="Clum A."/>
            <person name="Steindorff A."/>
            <person name="Ohm R.A."/>
            <person name="Martin F."/>
            <person name="Silar P."/>
            <person name="Natvig D.O."/>
            <person name="Lalanne C."/>
            <person name="Gautier V."/>
            <person name="Ament-Velasquez S.L."/>
            <person name="Kruys A."/>
            <person name="Hutchinson M.I."/>
            <person name="Powell A.J."/>
            <person name="Barry K."/>
            <person name="Miller A.N."/>
            <person name="Grigoriev I.V."/>
            <person name="Debuchy R."/>
            <person name="Gladieux P."/>
            <person name="Hiltunen Thoren M."/>
            <person name="Johannesson H."/>
        </authorList>
    </citation>
    <scope>NUCLEOTIDE SEQUENCE</scope>
    <source>
        <strain evidence="2">CBS 232.78</strain>
    </source>
</reference>
<evidence type="ECO:0000313" key="2">
    <source>
        <dbReference type="EMBL" id="KAK3393542.1"/>
    </source>
</evidence>
<comment type="caution">
    <text evidence="2">The sequence shown here is derived from an EMBL/GenBank/DDBJ whole genome shotgun (WGS) entry which is preliminary data.</text>
</comment>
<keyword evidence="3" id="KW-1185">Reference proteome</keyword>
<dbReference type="Pfam" id="PF14273">
    <property type="entry name" value="DUF4360"/>
    <property type="match status" value="1"/>
</dbReference>
<dbReference type="EMBL" id="JAULSW010000001">
    <property type="protein sequence ID" value="KAK3393542.1"/>
    <property type="molecule type" value="Genomic_DNA"/>
</dbReference>
<protein>
    <recommendedName>
        <fullName evidence="4">Secreted protein</fullName>
    </recommendedName>
</protein>
<evidence type="ECO:0008006" key="4">
    <source>
        <dbReference type="Google" id="ProtNLM"/>
    </source>
</evidence>
<keyword evidence="1" id="KW-0732">Signal</keyword>
<dbReference type="InterPro" id="IPR025649">
    <property type="entry name" value="DUF4360"/>
</dbReference>
<sequence length="218" mass="22619">MYFNPLQAIGLLLLGRAAVAFPAESASPSANILIQASNINITSAVFSGNGCPAGSLSTSKNSDGTGLAFGFDKMEAWIGPGYTLSEKTRNCAITLTLAVRSGYTFELVSTTYHARARLPAQVKGVISSQYAFNTANTASTTQSSPAGPLQGIYTQEEVIPKSARIASACGVEKMVLQISTRMTLTASSASASGGNIEGDPPLSLATQLLQLGWSACKK</sequence>
<name>A0AAE0P5B7_9PEZI</name>
<evidence type="ECO:0000256" key="1">
    <source>
        <dbReference type="SAM" id="SignalP"/>
    </source>
</evidence>
<organism evidence="2 3">
    <name type="scientific">Podospora didyma</name>
    <dbReference type="NCBI Taxonomy" id="330526"/>
    <lineage>
        <taxon>Eukaryota</taxon>
        <taxon>Fungi</taxon>
        <taxon>Dikarya</taxon>
        <taxon>Ascomycota</taxon>
        <taxon>Pezizomycotina</taxon>
        <taxon>Sordariomycetes</taxon>
        <taxon>Sordariomycetidae</taxon>
        <taxon>Sordariales</taxon>
        <taxon>Podosporaceae</taxon>
        <taxon>Podospora</taxon>
    </lineage>
</organism>
<dbReference type="PANTHER" id="PTHR38847:SF1">
    <property type="entry name" value="PSEUDOURIDINE SYNTHASE RSUA_RLUA-LIKE DOMAIN-CONTAINING PROTEIN"/>
    <property type="match status" value="1"/>
</dbReference>
<reference evidence="2" key="2">
    <citation type="submission" date="2023-06" db="EMBL/GenBank/DDBJ databases">
        <authorList>
            <consortium name="Lawrence Berkeley National Laboratory"/>
            <person name="Haridas S."/>
            <person name="Hensen N."/>
            <person name="Bonometti L."/>
            <person name="Westerberg I."/>
            <person name="Brannstrom I.O."/>
            <person name="Guillou S."/>
            <person name="Cros-Aarteil S."/>
            <person name="Calhoun S."/>
            <person name="Kuo A."/>
            <person name="Mondo S."/>
            <person name="Pangilinan J."/>
            <person name="Riley R."/>
            <person name="LaButti K."/>
            <person name="Andreopoulos B."/>
            <person name="Lipzen A."/>
            <person name="Chen C."/>
            <person name="Yanf M."/>
            <person name="Daum C."/>
            <person name="Ng V."/>
            <person name="Clum A."/>
            <person name="Steindorff A."/>
            <person name="Ohm R."/>
            <person name="Martin F."/>
            <person name="Silar P."/>
            <person name="Natvig D."/>
            <person name="Lalanne C."/>
            <person name="Gautier V."/>
            <person name="Ament-velasquez S.L."/>
            <person name="Kruys A."/>
            <person name="Hutchinson M.I."/>
            <person name="Powell A.J."/>
            <person name="Barry K."/>
            <person name="Miller A.N."/>
            <person name="Grigoriev I.V."/>
            <person name="Debuchy R."/>
            <person name="Gladieux P."/>
            <person name="Thoren M.H."/>
            <person name="Johannesson H."/>
        </authorList>
    </citation>
    <scope>NUCLEOTIDE SEQUENCE</scope>
    <source>
        <strain evidence="2">CBS 232.78</strain>
    </source>
</reference>
<dbReference type="PANTHER" id="PTHR38847">
    <property type="match status" value="1"/>
</dbReference>
<proteinExistence type="predicted"/>